<evidence type="ECO:0000313" key="3">
    <source>
        <dbReference type="EMBL" id="MDC8014672.1"/>
    </source>
</evidence>
<dbReference type="PANTHER" id="PTHR34039:SF1">
    <property type="entry name" value="UPF0102 PROTEIN YRAN"/>
    <property type="match status" value="1"/>
</dbReference>
<proteinExistence type="inferred from homology"/>
<dbReference type="Gene3D" id="3.40.1350.10">
    <property type="match status" value="1"/>
</dbReference>
<protein>
    <recommendedName>
        <fullName evidence="2">UPF0102 protein OD750_019175</fullName>
    </recommendedName>
</protein>
<accession>A0A9X3YMZ5</accession>
<dbReference type="Proteomes" id="UP001139971">
    <property type="component" value="Unassembled WGS sequence"/>
</dbReference>
<sequence>MKAIGAVWEDAALAELVRRGLTLIVRNWHCRHGELDLVMRDRDGGIVFVEVRFRGDGMHGDGIESVAAAKRGKLVKTAREFLAAHPAFARAPCRFDIVAFSGGPHNPTFEWLRNAFDAGS</sequence>
<dbReference type="NCBIfam" id="NF009150">
    <property type="entry name" value="PRK12497.1-3"/>
    <property type="match status" value="1"/>
</dbReference>
<dbReference type="GO" id="GO:0003676">
    <property type="term" value="F:nucleic acid binding"/>
    <property type="evidence" value="ECO:0007669"/>
    <property type="project" value="InterPro"/>
</dbReference>
<evidence type="ECO:0000256" key="2">
    <source>
        <dbReference type="HAMAP-Rule" id="MF_00048"/>
    </source>
</evidence>
<evidence type="ECO:0000313" key="4">
    <source>
        <dbReference type="Proteomes" id="UP001139971"/>
    </source>
</evidence>
<dbReference type="Pfam" id="PF02021">
    <property type="entry name" value="UPF0102"/>
    <property type="match status" value="1"/>
</dbReference>
<organism evidence="3 4">
    <name type="scientific">Tahibacter soli</name>
    <dbReference type="NCBI Taxonomy" id="2983605"/>
    <lineage>
        <taxon>Bacteria</taxon>
        <taxon>Pseudomonadati</taxon>
        <taxon>Pseudomonadota</taxon>
        <taxon>Gammaproteobacteria</taxon>
        <taxon>Lysobacterales</taxon>
        <taxon>Rhodanobacteraceae</taxon>
        <taxon>Tahibacter</taxon>
    </lineage>
</organism>
<evidence type="ECO:0000256" key="1">
    <source>
        <dbReference type="ARBA" id="ARBA00006738"/>
    </source>
</evidence>
<dbReference type="EMBL" id="JAOVZO020000019">
    <property type="protein sequence ID" value="MDC8014672.1"/>
    <property type="molecule type" value="Genomic_DNA"/>
</dbReference>
<dbReference type="InterPro" id="IPR011856">
    <property type="entry name" value="tRNA_endonuc-like_dom_sf"/>
</dbReference>
<gene>
    <name evidence="3" type="ORF">OD750_019175</name>
</gene>
<dbReference type="NCBIfam" id="TIGR00252">
    <property type="entry name" value="YraN family protein"/>
    <property type="match status" value="1"/>
</dbReference>
<dbReference type="InterPro" id="IPR011335">
    <property type="entry name" value="Restrct_endonuc-II-like"/>
</dbReference>
<keyword evidence="4" id="KW-1185">Reference proteome</keyword>
<reference evidence="3" key="1">
    <citation type="submission" date="2023-02" db="EMBL/GenBank/DDBJ databases">
        <title>Tahibacter soli sp. nov. isolated from soil.</title>
        <authorList>
            <person name="Baek J.H."/>
            <person name="Lee J.K."/>
            <person name="Choi D.G."/>
            <person name="Jeon C.O."/>
        </authorList>
    </citation>
    <scope>NUCLEOTIDE SEQUENCE</scope>
    <source>
        <strain evidence="3">BL</strain>
    </source>
</reference>
<dbReference type="SUPFAM" id="SSF52980">
    <property type="entry name" value="Restriction endonuclease-like"/>
    <property type="match status" value="1"/>
</dbReference>
<dbReference type="PANTHER" id="PTHR34039">
    <property type="entry name" value="UPF0102 PROTEIN YRAN"/>
    <property type="match status" value="1"/>
</dbReference>
<dbReference type="AlphaFoldDB" id="A0A9X3YMZ5"/>
<comment type="similarity">
    <text evidence="1 2">Belongs to the UPF0102 family.</text>
</comment>
<comment type="caution">
    <text evidence="3">The sequence shown here is derived from an EMBL/GenBank/DDBJ whole genome shotgun (WGS) entry which is preliminary data.</text>
</comment>
<dbReference type="RefSeq" id="WP_263541084.1">
    <property type="nucleotide sequence ID" value="NZ_JAOVZO020000019.1"/>
</dbReference>
<dbReference type="HAMAP" id="MF_00048">
    <property type="entry name" value="UPF0102"/>
    <property type="match status" value="1"/>
</dbReference>
<dbReference type="InterPro" id="IPR003509">
    <property type="entry name" value="UPF0102_YraN-like"/>
</dbReference>
<name>A0A9X3YMZ5_9GAMM</name>